<reference evidence="9" key="1">
    <citation type="submission" date="2020-10" db="EMBL/GenBank/DDBJ databases">
        <title>Microbiome of the Black Sea water column analyzed by genome centric metagenomics.</title>
        <authorList>
            <person name="Cabello-Yeves P.J."/>
            <person name="Callieri C."/>
            <person name="Picazo A."/>
            <person name="Mehrshad M."/>
            <person name="Haro-Moreno J.M."/>
            <person name="Roda-Garcia J."/>
            <person name="Dzembekova N."/>
            <person name="Slabakova V."/>
            <person name="Slabakova N."/>
            <person name="Moncheva S."/>
            <person name="Rodriguez-Valera F."/>
        </authorList>
    </citation>
    <scope>NUCLEOTIDE SEQUENCE</scope>
    <source>
        <strain evidence="9">BS307-5m-G5</strain>
    </source>
</reference>
<evidence type="ECO:0000256" key="7">
    <source>
        <dbReference type="RuleBase" id="RU003879"/>
    </source>
</evidence>
<dbReference type="PANTHER" id="PTHR30558:SF3">
    <property type="entry name" value="BIOPOLYMER TRANSPORT PROTEIN EXBD-RELATED"/>
    <property type="match status" value="1"/>
</dbReference>
<accession>A0A937HBV7</accession>
<sequence>MQLARRQRRAGFMGLTPLIDMIFLLLLFFLLGSDFVTYGQSRLAPPRGTGGESSAAPPVVITLAATGALSWNGAPADEALLARETARLVAQNAEQMLVLMPADEADIQQVTSVMDVLQGAGAQSITLERDVFDIDLADF</sequence>
<dbReference type="InterPro" id="IPR003400">
    <property type="entry name" value="ExbD"/>
</dbReference>
<evidence type="ECO:0000256" key="6">
    <source>
        <dbReference type="ARBA" id="ARBA00023136"/>
    </source>
</evidence>
<dbReference type="EMBL" id="JADHOK010000004">
    <property type="protein sequence ID" value="MBL6761210.1"/>
    <property type="molecule type" value="Genomic_DNA"/>
</dbReference>
<dbReference type="GO" id="GO:0015031">
    <property type="term" value="P:protein transport"/>
    <property type="evidence" value="ECO:0007669"/>
    <property type="project" value="UniProtKB-KW"/>
</dbReference>
<dbReference type="Gene3D" id="3.30.420.270">
    <property type="match status" value="1"/>
</dbReference>
<dbReference type="AlphaFoldDB" id="A0A937HBV7"/>
<keyword evidence="3" id="KW-1003">Cell membrane</keyword>
<evidence type="ECO:0000313" key="10">
    <source>
        <dbReference type="Proteomes" id="UP000785783"/>
    </source>
</evidence>
<evidence type="ECO:0000313" key="9">
    <source>
        <dbReference type="EMBL" id="MBL6761210.1"/>
    </source>
</evidence>
<evidence type="ECO:0000256" key="1">
    <source>
        <dbReference type="ARBA" id="ARBA00004162"/>
    </source>
</evidence>
<evidence type="ECO:0000256" key="2">
    <source>
        <dbReference type="ARBA" id="ARBA00005811"/>
    </source>
</evidence>
<dbReference type="GO" id="GO:0022857">
    <property type="term" value="F:transmembrane transporter activity"/>
    <property type="evidence" value="ECO:0007669"/>
    <property type="project" value="InterPro"/>
</dbReference>
<dbReference type="PANTHER" id="PTHR30558">
    <property type="entry name" value="EXBD MEMBRANE COMPONENT OF PMF-DRIVEN MACROMOLECULE IMPORT SYSTEM"/>
    <property type="match status" value="1"/>
</dbReference>
<comment type="subcellular location">
    <subcellularLocation>
        <location evidence="1">Cell membrane</location>
        <topology evidence="1">Single-pass membrane protein</topology>
    </subcellularLocation>
    <subcellularLocation>
        <location evidence="7">Cell membrane</location>
        <topology evidence="7">Single-pass type II membrane protein</topology>
    </subcellularLocation>
</comment>
<keyword evidence="7" id="KW-0813">Transport</keyword>
<comment type="caution">
    <text evidence="9">The sequence shown here is derived from an EMBL/GenBank/DDBJ whole genome shotgun (WGS) entry which is preliminary data.</text>
</comment>
<keyword evidence="6 8" id="KW-0472">Membrane</keyword>
<evidence type="ECO:0000256" key="8">
    <source>
        <dbReference type="SAM" id="Phobius"/>
    </source>
</evidence>
<proteinExistence type="inferred from homology"/>
<evidence type="ECO:0000256" key="4">
    <source>
        <dbReference type="ARBA" id="ARBA00022692"/>
    </source>
</evidence>
<name>A0A937HBV7_9PROT</name>
<feature type="transmembrane region" description="Helical" evidence="8">
    <location>
        <begin position="12"/>
        <end position="32"/>
    </location>
</feature>
<gene>
    <name evidence="9" type="ORF">ISQ19_00760</name>
</gene>
<protein>
    <submittedName>
        <fullName evidence="9">Biopolymer transporter ExbD</fullName>
    </submittedName>
</protein>
<keyword evidence="4 7" id="KW-0812">Transmembrane</keyword>
<evidence type="ECO:0000256" key="5">
    <source>
        <dbReference type="ARBA" id="ARBA00022989"/>
    </source>
</evidence>
<dbReference type="GO" id="GO:0005886">
    <property type="term" value="C:plasma membrane"/>
    <property type="evidence" value="ECO:0007669"/>
    <property type="project" value="UniProtKB-SubCell"/>
</dbReference>
<dbReference type="Pfam" id="PF02472">
    <property type="entry name" value="ExbD"/>
    <property type="match status" value="1"/>
</dbReference>
<keyword evidence="5 8" id="KW-1133">Transmembrane helix</keyword>
<evidence type="ECO:0000256" key="3">
    <source>
        <dbReference type="ARBA" id="ARBA00022475"/>
    </source>
</evidence>
<comment type="similarity">
    <text evidence="2 7">Belongs to the ExbD/TolR family.</text>
</comment>
<dbReference type="Proteomes" id="UP000785783">
    <property type="component" value="Unassembled WGS sequence"/>
</dbReference>
<keyword evidence="7" id="KW-0653">Protein transport</keyword>
<organism evidence="9 10">
    <name type="scientific">PS1 clade bacterium</name>
    <dbReference type="NCBI Taxonomy" id="2175152"/>
    <lineage>
        <taxon>Bacteria</taxon>
        <taxon>Pseudomonadati</taxon>
        <taxon>Pseudomonadota</taxon>
        <taxon>Alphaproteobacteria</taxon>
        <taxon>PS1 clade</taxon>
    </lineage>
</organism>